<dbReference type="EMBL" id="BGZK01002124">
    <property type="protein sequence ID" value="GBP90906.1"/>
    <property type="molecule type" value="Genomic_DNA"/>
</dbReference>
<keyword evidence="2" id="KW-0695">RNA-directed DNA polymerase</keyword>
<sequence length="420" mass="48171">MSILQMVRSAEVSDLAAKFRKAKHVYLPPKKELLRSDLEALFALGDAVILVGDFNSKNSNWKCNYTNRNGREIEVLAESLHFDIVTPLTPTHYPNNINHRPDILDIALMKGVALKLSCIEPLQWLNSDHRPVQMSIPKDIISTDDIDNAIGALINHIRTVVDSNSRTVPAKPDRKELPRDVIELIRDKNASLRRAGKYPTCENRSRARVLQHNPPYDLEHVRRMEEEVRHTVSLPPKDDLDPITHDEISKHIKEALRLVEYISEGFKVKRKTVAVFFDVVKAFDRVWHAGLIHKLYKLELPDRLVLIIHHYISNRHFSFRLDNTYSSMRPIRAGVPQGSTLSPLLYSAYVNDIPRPSTGVQLALFADDTALYIRSNSLGNILPRLQRAIVELTQWLRLWRINVNPDKSASIYFNYSSHKV</sequence>
<dbReference type="GO" id="GO:0003964">
    <property type="term" value="F:RNA-directed DNA polymerase activity"/>
    <property type="evidence" value="ECO:0007669"/>
    <property type="project" value="UniProtKB-KW"/>
</dbReference>
<dbReference type="InterPro" id="IPR005135">
    <property type="entry name" value="Endo/exonuclease/phosphatase"/>
</dbReference>
<name>A0A4C1ZQY7_EUMVA</name>
<dbReference type="Proteomes" id="UP000299102">
    <property type="component" value="Unassembled WGS sequence"/>
</dbReference>
<dbReference type="Pfam" id="PF14529">
    <property type="entry name" value="Exo_endo_phos_2"/>
    <property type="match status" value="1"/>
</dbReference>
<dbReference type="InterPro" id="IPR052560">
    <property type="entry name" value="RdDP_mobile_element"/>
</dbReference>
<gene>
    <name evidence="2" type="primary">RTase</name>
    <name evidence="2" type="ORF">EVAR_95570_1</name>
</gene>
<protein>
    <submittedName>
        <fullName evidence="2">Probable RNA-directed DNA polymerase from transposon BS</fullName>
    </submittedName>
</protein>
<dbReference type="SUPFAM" id="SSF56672">
    <property type="entry name" value="DNA/RNA polymerases"/>
    <property type="match status" value="1"/>
</dbReference>
<dbReference type="Pfam" id="PF00078">
    <property type="entry name" value="RVT_1"/>
    <property type="match status" value="1"/>
</dbReference>
<proteinExistence type="predicted"/>
<keyword evidence="2" id="KW-0548">Nucleotidyltransferase</keyword>
<keyword evidence="3" id="KW-1185">Reference proteome</keyword>
<feature type="domain" description="Reverse transcriptase" evidence="1">
    <location>
        <begin position="202"/>
        <end position="420"/>
    </location>
</feature>
<organism evidence="2 3">
    <name type="scientific">Eumeta variegata</name>
    <name type="common">Bagworm moth</name>
    <name type="synonym">Eumeta japonica</name>
    <dbReference type="NCBI Taxonomy" id="151549"/>
    <lineage>
        <taxon>Eukaryota</taxon>
        <taxon>Metazoa</taxon>
        <taxon>Ecdysozoa</taxon>
        <taxon>Arthropoda</taxon>
        <taxon>Hexapoda</taxon>
        <taxon>Insecta</taxon>
        <taxon>Pterygota</taxon>
        <taxon>Neoptera</taxon>
        <taxon>Endopterygota</taxon>
        <taxon>Lepidoptera</taxon>
        <taxon>Glossata</taxon>
        <taxon>Ditrysia</taxon>
        <taxon>Tineoidea</taxon>
        <taxon>Psychidae</taxon>
        <taxon>Oiketicinae</taxon>
        <taxon>Eumeta</taxon>
    </lineage>
</organism>
<reference evidence="2 3" key="1">
    <citation type="journal article" date="2019" name="Commun. Biol.">
        <title>The bagworm genome reveals a unique fibroin gene that provides high tensile strength.</title>
        <authorList>
            <person name="Kono N."/>
            <person name="Nakamura H."/>
            <person name="Ohtoshi R."/>
            <person name="Tomita M."/>
            <person name="Numata K."/>
            <person name="Arakawa K."/>
        </authorList>
    </citation>
    <scope>NUCLEOTIDE SEQUENCE [LARGE SCALE GENOMIC DNA]</scope>
</reference>
<dbReference type="InterPro" id="IPR000477">
    <property type="entry name" value="RT_dom"/>
</dbReference>
<dbReference type="AlphaFoldDB" id="A0A4C1ZQY7"/>
<dbReference type="PANTHER" id="PTHR36688:SF1">
    <property type="entry name" value="ENDONUCLEASE_EXONUCLEASE_PHOSPHATASE DOMAIN-CONTAINING PROTEIN"/>
    <property type="match status" value="1"/>
</dbReference>
<dbReference type="PANTHER" id="PTHR36688">
    <property type="entry name" value="ENDO/EXONUCLEASE/PHOSPHATASE DOMAIN-CONTAINING PROTEIN"/>
    <property type="match status" value="1"/>
</dbReference>
<comment type="caution">
    <text evidence="2">The sequence shown here is derived from an EMBL/GenBank/DDBJ whole genome shotgun (WGS) entry which is preliminary data.</text>
</comment>
<dbReference type="InterPro" id="IPR036691">
    <property type="entry name" value="Endo/exonu/phosph_ase_sf"/>
</dbReference>
<evidence type="ECO:0000313" key="3">
    <source>
        <dbReference type="Proteomes" id="UP000299102"/>
    </source>
</evidence>
<dbReference type="OrthoDB" id="10020599at2759"/>
<accession>A0A4C1ZQY7</accession>
<evidence type="ECO:0000259" key="1">
    <source>
        <dbReference type="PROSITE" id="PS50878"/>
    </source>
</evidence>
<dbReference type="InterPro" id="IPR043502">
    <property type="entry name" value="DNA/RNA_pol_sf"/>
</dbReference>
<dbReference type="PROSITE" id="PS50878">
    <property type="entry name" value="RT_POL"/>
    <property type="match status" value="1"/>
</dbReference>
<evidence type="ECO:0000313" key="2">
    <source>
        <dbReference type="EMBL" id="GBP90906.1"/>
    </source>
</evidence>
<keyword evidence="2" id="KW-0808">Transferase</keyword>
<dbReference type="SUPFAM" id="SSF56219">
    <property type="entry name" value="DNase I-like"/>
    <property type="match status" value="1"/>
</dbReference>
<dbReference type="Gene3D" id="3.60.10.10">
    <property type="entry name" value="Endonuclease/exonuclease/phosphatase"/>
    <property type="match status" value="1"/>
</dbReference>